<evidence type="ECO:0000313" key="1">
    <source>
        <dbReference type="EMBL" id="JAH33524.1"/>
    </source>
</evidence>
<reference evidence="1" key="2">
    <citation type="journal article" date="2015" name="Fish Shellfish Immunol.">
        <title>Early steps in the European eel (Anguilla anguilla)-Vibrio vulnificus interaction in the gills: Role of the RtxA13 toxin.</title>
        <authorList>
            <person name="Callol A."/>
            <person name="Pajuelo D."/>
            <person name="Ebbesson L."/>
            <person name="Teles M."/>
            <person name="MacKenzie S."/>
            <person name="Amaro C."/>
        </authorList>
    </citation>
    <scope>NUCLEOTIDE SEQUENCE</scope>
</reference>
<protein>
    <submittedName>
        <fullName evidence="1">Uncharacterized protein</fullName>
    </submittedName>
</protein>
<proteinExistence type="predicted"/>
<dbReference type="AlphaFoldDB" id="A0A0E9RWG2"/>
<name>A0A0E9RWG2_ANGAN</name>
<accession>A0A0E9RWG2</accession>
<organism evidence="1">
    <name type="scientific">Anguilla anguilla</name>
    <name type="common">European freshwater eel</name>
    <name type="synonym">Muraena anguilla</name>
    <dbReference type="NCBI Taxonomy" id="7936"/>
    <lineage>
        <taxon>Eukaryota</taxon>
        <taxon>Metazoa</taxon>
        <taxon>Chordata</taxon>
        <taxon>Craniata</taxon>
        <taxon>Vertebrata</taxon>
        <taxon>Euteleostomi</taxon>
        <taxon>Actinopterygii</taxon>
        <taxon>Neopterygii</taxon>
        <taxon>Teleostei</taxon>
        <taxon>Anguilliformes</taxon>
        <taxon>Anguillidae</taxon>
        <taxon>Anguilla</taxon>
    </lineage>
</organism>
<sequence>MKQPDPTEEHTNRREAICILSLITYHLYHDYNDVLTNYNDMNQL</sequence>
<dbReference type="EMBL" id="GBXM01075053">
    <property type="protein sequence ID" value="JAH33524.1"/>
    <property type="molecule type" value="Transcribed_RNA"/>
</dbReference>
<reference evidence="1" key="1">
    <citation type="submission" date="2014-11" db="EMBL/GenBank/DDBJ databases">
        <authorList>
            <person name="Amaro Gonzalez C."/>
        </authorList>
    </citation>
    <scope>NUCLEOTIDE SEQUENCE</scope>
</reference>